<dbReference type="InterPro" id="IPR013103">
    <property type="entry name" value="RVT_2"/>
</dbReference>
<reference evidence="2" key="1">
    <citation type="submission" date="2021-03" db="EMBL/GenBank/DDBJ databases">
        <title>Draft genome sequence of rust myrtle Austropuccinia psidii MF-1, a brazilian biotype.</title>
        <authorList>
            <person name="Quecine M.C."/>
            <person name="Pachon D.M.R."/>
            <person name="Bonatelli M.L."/>
            <person name="Correr F.H."/>
            <person name="Franceschini L.M."/>
            <person name="Leite T.F."/>
            <person name="Margarido G.R.A."/>
            <person name="Almeida C.A."/>
            <person name="Ferrarezi J.A."/>
            <person name="Labate C.A."/>
        </authorList>
    </citation>
    <scope>NUCLEOTIDE SEQUENCE</scope>
    <source>
        <strain evidence="2">MF-1</strain>
    </source>
</reference>
<gene>
    <name evidence="2" type="ORF">O181_069580</name>
</gene>
<evidence type="ECO:0000259" key="1">
    <source>
        <dbReference type="Pfam" id="PF07727"/>
    </source>
</evidence>
<evidence type="ECO:0000313" key="3">
    <source>
        <dbReference type="Proteomes" id="UP000765509"/>
    </source>
</evidence>
<dbReference type="Proteomes" id="UP000765509">
    <property type="component" value="Unassembled WGS sequence"/>
</dbReference>
<sequence>MPFVSKKDTWKENVNSFDFVAAYLNANINEEVWVHPPNGLNIANGFSCQLRKALYDTKKAGHCWWHCIVKKLLTLGYTASEFDRSLYGHHSQQAMIWLHLDDGIISGKDAKVLQDVKMALEESFRLKWENGVSSIIGIDVHKVSGRYEL</sequence>
<organism evidence="2 3">
    <name type="scientific">Austropuccinia psidii MF-1</name>
    <dbReference type="NCBI Taxonomy" id="1389203"/>
    <lineage>
        <taxon>Eukaryota</taxon>
        <taxon>Fungi</taxon>
        <taxon>Dikarya</taxon>
        <taxon>Basidiomycota</taxon>
        <taxon>Pucciniomycotina</taxon>
        <taxon>Pucciniomycetes</taxon>
        <taxon>Pucciniales</taxon>
        <taxon>Sphaerophragmiaceae</taxon>
        <taxon>Austropuccinia</taxon>
    </lineage>
</organism>
<feature type="domain" description="Reverse transcriptase Ty1/copia-type" evidence="1">
    <location>
        <begin position="13"/>
        <end position="149"/>
    </location>
</feature>
<dbReference type="Pfam" id="PF07727">
    <property type="entry name" value="RVT_2"/>
    <property type="match status" value="1"/>
</dbReference>
<protein>
    <recommendedName>
        <fullName evidence="1">Reverse transcriptase Ty1/copia-type domain-containing protein</fullName>
    </recommendedName>
</protein>
<dbReference type="OrthoDB" id="2796020at2759"/>
<dbReference type="EMBL" id="AVOT02035486">
    <property type="protein sequence ID" value="MBW0529865.1"/>
    <property type="molecule type" value="Genomic_DNA"/>
</dbReference>
<proteinExistence type="predicted"/>
<comment type="caution">
    <text evidence="2">The sequence shown here is derived from an EMBL/GenBank/DDBJ whole genome shotgun (WGS) entry which is preliminary data.</text>
</comment>
<accession>A0A9Q3F378</accession>
<dbReference type="AlphaFoldDB" id="A0A9Q3F378"/>
<name>A0A9Q3F378_9BASI</name>
<evidence type="ECO:0000313" key="2">
    <source>
        <dbReference type="EMBL" id="MBW0529865.1"/>
    </source>
</evidence>
<keyword evidence="3" id="KW-1185">Reference proteome</keyword>